<sequence length="87" mass="9451">MKIVWLSILIVSSLLLIGILLRHKLSWSWLRGFALHLVVAAGLLYIVNELGVIEGLHIPLNPITISTAVVLGVPGVFMLAGVQLFIV</sequence>
<evidence type="ECO:0000313" key="2">
    <source>
        <dbReference type="EMBL" id="REK71698.1"/>
    </source>
</evidence>
<dbReference type="Pfam" id="PF07441">
    <property type="entry name" value="BofA"/>
    <property type="match status" value="1"/>
</dbReference>
<comment type="caution">
    <text evidence="2">The sequence shown here is derived from an EMBL/GenBank/DDBJ whole genome shotgun (WGS) entry which is preliminary data.</text>
</comment>
<dbReference type="OrthoDB" id="2659295at2"/>
<feature type="transmembrane region" description="Helical" evidence="1">
    <location>
        <begin position="33"/>
        <end position="53"/>
    </location>
</feature>
<accession>A0A371P832</accession>
<name>A0A371P832_9BACL</name>
<dbReference type="AlphaFoldDB" id="A0A371P832"/>
<gene>
    <name evidence="2" type="ORF">DX130_18395</name>
</gene>
<feature type="transmembrane region" description="Helical" evidence="1">
    <location>
        <begin position="6"/>
        <end position="21"/>
    </location>
</feature>
<dbReference type="Proteomes" id="UP000261905">
    <property type="component" value="Unassembled WGS sequence"/>
</dbReference>
<keyword evidence="3" id="KW-1185">Reference proteome</keyword>
<dbReference type="InterPro" id="IPR010001">
    <property type="entry name" value="BofA"/>
</dbReference>
<feature type="transmembrane region" description="Helical" evidence="1">
    <location>
        <begin position="65"/>
        <end position="86"/>
    </location>
</feature>
<protein>
    <submittedName>
        <fullName evidence="2">Pro-sigmaK processing inhibitor BofA</fullName>
    </submittedName>
</protein>
<evidence type="ECO:0000313" key="3">
    <source>
        <dbReference type="Proteomes" id="UP000261905"/>
    </source>
</evidence>
<keyword evidence="1" id="KW-1133">Transmembrane helix</keyword>
<reference evidence="2 3" key="1">
    <citation type="submission" date="2018-08" db="EMBL/GenBank/DDBJ databases">
        <title>Paenibacillus sp. M4BSY-1, whole genome shotgun sequence.</title>
        <authorList>
            <person name="Tuo L."/>
        </authorList>
    </citation>
    <scope>NUCLEOTIDE SEQUENCE [LARGE SCALE GENOMIC DNA]</scope>
    <source>
        <strain evidence="2 3">M4BSY-1</strain>
    </source>
</reference>
<proteinExistence type="predicted"/>
<dbReference type="EMBL" id="QUBQ01000004">
    <property type="protein sequence ID" value="REK71698.1"/>
    <property type="molecule type" value="Genomic_DNA"/>
</dbReference>
<evidence type="ECO:0000256" key="1">
    <source>
        <dbReference type="SAM" id="Phobius"/>
    </source>
</evidence>
<keyword evidence="1" id="KW-0472">Membrane</keyword>
<organism evidence="2 3">
    <name type="scientific">Paenibacillus paeoniae</name>
    <dbReference type="NCBI Taxonomy" id="2292705"/>
    <lineage>
        <taxon>Bacteria</taxon>
        <taxon>Bacillati</taxon>
        <taxon>Bacillota</taxon>
        <taxon>Bacilli</taxon>
        <taxon>Bacillales</taxon>
        <taxon>Paenibacillaceae</taxon>
        <taxon>Paenibacillus</taxon>
    </lineage>
</organism>
<dbReference type="RefSeq" id="WP_116047868.1">
    <property type="nucleotide sequence ID" value="NZ_QUBQ01000004.1"/>
</dbReference>
<keyword evidence="1" id="KW-0812">Transmembrane</keyword>